<dbReference type="SUPFAM" id="SSF50998">
    <property type="entry name" value="Quinoprotein alcohol dehydrogenase-like"/>
    <property type="match status" value="1"/>
</dbReference>
<comment type="similarity">
    <text evidence="2">Belongs to the PilY1 family.</text>
</comment>
<sequence>MRSPESRLRSAAAVAIWVLCGTSVFAAETGVVPAVELPSEPLSSMASRVDPNMVLDLALEFSNTGAAYRGSFDWKKVYLGYWDPMACYGYAASDGYFKRLSPATRLAGGEIACAHQWSGNLLNWAATSTVDVLRLALTGGDRVVDEAERTVLQRAVLQQDFYRGSYFPDKAVSGNLDKLTPLVVGSSNGLRAAGTLHFNHCADRMFVGSSASGSCASPGTDQQYGPGAASAPYFARVEVCTAAEGAVRRDLCLKYPSGNFKPAGEIQHYADRLRFAVFGYLLDNDPARYGGVLRAPMKYAGPRKLEAKLDRVDNPQTEWDARTGVFLGDPISVAQGGRFGGVINYLNRFGRAGAYKKFDPAGELYYESLRYLQGKVPTRDAIAGVAALDDPRKDGLPVYNDTAQWRTDGHKSWDPVGVSCRKNYILAIGDLETHGDRALPGLPGGGRSFSNASFEPDTSYWTRLVGAFENRESLSYTHPSGKTGLATTGNRGLPAFNYKGGAQLTASTIAAAETGADKGSFGMAGLAYWANTQKIRADYPDVRVQTFGVDLDAGGQGAVRQAQRGSALYLASKYGGFADSNADGNPFRGSGDGGQADVAGNSEWAEGIDNDGQPKPSNYFLAGEPRQLLGAIHRIFESAAAPSGGSTADAAISSDRIAEAGSSLYVPRFRGRRWSGTLLSYPLAYDAAAATVRQADEPAWDAGALLTGNASAQPARVARDPSDRNIFTLSSAGRGTPFRWEALDSASRAHLNSTPYAVPPASDALGADRLAYLRGDRRKELSAPGGMFRVRDSVMGDVANSNPLFVGAPSLHVQDAGYGRFLEANKARPPAVYVGANDGMLHAFSAATGGELFAYVPRAVLHKLGSYSSPDYVHQSYVDGSPAAVEARMADGSWKTVLVSGMGAGASGVFALDVSDPAAFSADKALWEFTGLDDEDMGHVLQAPRILKFRLSAPTRTGAAAYAWFAVVPSGFNNANPDRRGALFLLSLDKPAGAAWKRGVNYHKIVLPTPADKTLANALGTPGDYAAADGSVHWLYAGDTQGNLWKFDFTGRAPWNEDNALGLKGLPLMVAISPGAGAKRQPITVAPEVGAGPNGGAIVLFGTGKFMSAEDIGSASHAVQTLYGVYDSGTAIPAHETRTQLQARTAAAAAGQALPAIVGEPFVYGTGNRSVASRRGWYFDLPGSLDSGERQVTRLALSDGYLFFNTLIPNGNACGANGGGRSCAINAMTGLSKGGTCVPSTVGSLSSPLLVALGEGAHTSPDAFGRRSATKRLSVINAGSGGRPGGAGISTVQPVEGGQISQVAGRLNWRQITDFEGAKP</sequence>
<dbReference type="EMBL" id="CP046622">
    <property type="protein sequence ID" value="QGW82981.1"/>
    <property type="molecule type" value="Genomic_DNA"/>
</dbReference>
<evidence type="ECO:0000256" key="7">
    <source>
        <dbReference type="SAM" id="SignalP"/>
    </source>
</evidence>
<evidence type="ECO:0000256" key="6">
    <source>
        <dbReference type="ARBA" id="ARBA00023263"/>
    </source>
</evidence>
<dbReference type="GO" id="GO:0046872">
    <property type="term" value="F:metal ion binding"/>
    <property type="evidence" value="ECO:0007669"/>
    <property type="project" value="UniProtKB-KW"/>
</dbReference>
<keyword evidence="3" id="KW-1029">Fimbrium biogenesis</keyword>
<keyword evidence="4" id="KW-0479">Metal-binding</keyword>
<protein>
    <submittedName>
        <fullName evidence="9">Pilus assembly protein PilY</fullName>
    </submittedName>
</protein>
<evidence type="ECO:0000256" key="3">
    <source>
        <dbReference type="ARBA" id="ARBA00022558"/>
    </source>
</evidence>
<dbReference type="RefSeq" id="WP_157614408.1">
    <property type="nucleotide sequence ID" value="NZ_CP046622.1"/>
</dbReference>
<feature type="chain" id="PRO_5026117197" evidence="7">
    <location>
        <begin position="27"/>
        <end position="1320"/>
    </location>
</feature>
<dbReference type="Proteomes" id="UP000425817">
    <property type="component" value="Chromosome"/>
</dbReference>
<proteinExistence type="inferred from homology"/>
<evidence type="ECO:0000256" key="4">
    <source>
        <dbReference type="ARBA" id="ARBA00022723"/>
    </source>
</evidence>
<keyword evidence="7" id="KW-0732">Signal</keyword>
<dbReference type="OrthoDB" id="7156875at2"/>
<comment type="subcellular location">
    <subcellularLocation>
        <location evidence="1">Fimbrium</location>
    </subcellularLocation>
</comment>
<keyword evidence="5" id="KW-0106">Calcium</keyword>
<name>A0A6I6HJD3_VARPD</name>
<feature type="signal peptide" evidence="7">
    <location>
        <begin position="1"/>
        <end position="26"/>
    </location>
</feature>
<reference evidence="9 10" key="1">
    <citation type="submission" date="2019-12" db="EMBL/GenBank/DDBJ databases">
        <title>Hybrid Genome Assemblies of two High G+C Isolates from Undergraduate Microbiology Courses.</title>
        <authorList>
            <person name="Ne Ville C.J."/>
            <person name="Enright D."/>
            <person name="Hernandez I."/>
            <person name="Dodsworth J."/>
            <person name="Orwin P.M."/>
        </authorList>
    </citation>
    <scope>NUCLEOTIDE SEQUENCE [LARGE SCALE GENOMIC DNA]</scope>
    <source>
        <strain evidence="9 10">CSUSB</strain>
    </source>
</reference>
<dbReference type="Pfam" id="PF05567">
    <property type="entry name" value="T4P_PilY1"/>
    <property type="match status" value="1"/>
</dbReference>
<evidence type="ECO:0000256" key="1">
    <source>
        <dbReference type="ARBA" id="ARBA00004561"/>
    </source>
</evidence>
<evidence type="ECO:0000313" key="9">
    <source>
        <dbReference type="EMBL" id="QGW82981.1"/>
    </source>
</evidence>
<evidence type="ECO:0000256" key="2">
    <source>
        <dbReference type="ARBA" id="ARBA00008387"/>
    </source>
</evidence>
<dbReference type="InterPro" id="IPR008707">
    <property type="entry name" value="B-propeller_PilY1"/>
</dbReference>
<accession>A0A6I6HJD3</accession>
<keyword evidence="6" id="KW-0281">Fimbrium</keyword>
<feature type="domain" description="PilY1 beta-propeller" evidence="8">
    <location>
        <begin position="795"/>
        <end position="1131"/>
    </location>
</feature>
<evidence type="ECO:0000256" key="5">
    <source>
        <dbReference type="ARBA" id="ARBA00022837"/>
    </source>
</evidence>
<evidence type="ECO:0000313" key="10">
    <source>
        <dbReference type="Proteomes" id="UP000425817"/>
    </source>
</evidence>
<dbReference type="GO" id="GO:0009289">
    <property type="term" value="C:pilus"/>
    <property type="evidence" value="ECO:0007669"/>
    <property type="project" value="UniProtKB-SubCell"/>
</dbReference>
<dbReference type="InterPro" id="IPR011047">
    <property type="entry name" value="Quinoprotein_ADH-like_sf"/>
</dbReference>
<gene>
    <name evidence="9" type="ORF">GOQ09_15975</name>
</gene>
<evidence type="ECO:0000259" key="8">
    <source>
        <dbReference type="Pfam" id="PF05567"/>
    </source>
</evidence>
<organism evidence="9 10">
    <name type="scientific">Variovorax paradoxus</name>
    <dbReference type="NCBI Taxonomy" id="34073"/>
    <lineage>
        <taxon>Bacteria</taxon>
        <taxon>Pseudomonadati</taxon>
        <taxon>Pseudomonadota</taxon>
        <taxon>Betaproteobacteria</taxon>
        <taxon>Burkholderiales</taxon>
        <taxon>Comamonadaceae</taxon>
        <taxon>Variovorax</taxon>
    </lineage>
</organism>